<name>A0ACB7RSS3_HYAAI</name>
<comment type="caution">
    <text evidence="1">The sequence shown here is derived from an EMBL/GenBank/DDBJ whole genome shotgun (WGS) entry which is preliminary data.</text>
</comment>
<proteinExistence type="predicted"/>
<dbReference type="EMBL" id="CM023488">
    <property type="protein sequence ID" value="KAH6923559.1"/>
    <property type="molecule type" value="Genomic_DNA"/>
</dbReference>
<organism evidence="1 2">
    <name type="scientific">Hyalomma asiaticum</name>
    <name type="common">Tick</name>
    <dbReference type="NCBI Taxonomy" id="266040"/>
    <lineage>
        <taxon>Eukaryota</taxon>
        <taxon>Metazoa</taxon>
        <taxon>Ecdysozoa</taxon>
        <taxon>Arthropoda</taxon>
        <taxon>Chelicerata</taxon>
        <taxon>Arachnida</taxon>
        <taxon>Acari</taxon>
        <taxon>Parasitiformes</taxon>
        <taxon>Ixodida</taxon>
        <taxon>Ixodoidea</taxon>
        <taxon>Ixodidae</taxon>
        <taxon>Hyalomminae</taxon>
        <taxon>Hyalomma</taxon>
    </lineage>
</organism>
<evidence type="ECO:0000313" key="2">
    <source>
        <dbReference type="Proteomes" id="UP000821845"/>
    </source>
</evidence>
<accession>A0ACB7RSS3</accession>
<reference evidence="1" key="1">
    <citation type="submission" date="2020-05" db="EMBL/GenBank/DDBJ databases">
        <title>Large-scale comparative analyses of tick genomes elucidate their genetic diversity and vector capacities.</title>
        <authorList>
            <person name="Jia N."/>
            <person name="Wang J."/>
            <person name="Shi W."/>
            <person name="Du L."/>
            <person name="Sun Y."/>
            <person name="Zhan W."/>
            <person name="Jiang J."/>
            <person name="Wang Q."/>
            <person name="Zhang B."/>
            <person name="Ji P."/>
            <person name="Sakyi L.B."/>
            <person name="Cui X."/>
            <person name="Yuan T."/>
            <person name="Jiang B."/>
            <person name="Yang W."/>
            <person name="Lam T.T.-Y."/>
            <person name="Chang Q."/>
            <person name="Ding S."/>
            <person name="Wang X."/>
            <person name="Zhu J."/>
            <person name="Ruan X."/>
            <person name="Zhao L."/>
            <person name="Wei J."/>
            <person name="Que T."/>
            <person name="Du C."/>
            <person name="Cheng J."/>
            <person name="Dai P."/>
            <person name="Han X."/>
            <person name="Huang E."/>
            <person name="Gao Y."/>
            <person name="Liu J."/>
            <person name="Shao H."/>
            <person name="Ye R."/>
            <person name="Li L."/>
            <person name="Wei W."/>
            <person name="Wang X."/>
            <person name="Wang C."/>
            <person name="Yang T."/>
            <person name="Huo Q."/>
            <person name="Li W."/>
            <person name="Guo W."/>
            <person name="Chen H."/>
            <person name="Zhou L."/>
            <person name="Ni X."/>
            <person name="Tian J."/>
            <person name="Zhou Y."/>
            <person name="Sheng Y."/>
            <person name="Liu T."/>
            <person name="Pan Y."/>
            <person name="Xia L."/>
            <person name="Li J."/>
            <person name="Zhao F."/>
            <person name="Cao W."/>
        </authorList>
    </citation>
    <scope>NUCLEOTIDE SEQUENCE</scope>
    <source>
        <strain evidence="1">Hyas-2018</strain>
    </source>
</reference>
<evidence type="ECO:0000313" key="1">
    <source>
        <dbReference type="EMBL" id="KAH6923559.1"/>
    </source>
</evidence>
<gene>
    <name evidence="1" type="ORF">HPB50_002198</name>
</gene>
<keyword evidence="2" id="KW-1185">Reference proteome</keyword>
<sequence>MILRTLMDGDGDGSIFANRDKKVQEIRLNLCAILLLKNQLNNIWRWSVMISGAVVLLLTCISIYTACVEGFSTLQPLVGVLYCILLVLDILDIAGLSQEMVNEVSS</sequence>
<protein>
    <submittedName>
        <fullName evidence="1">Uncharacterized protein</fullName>
    </submittedName>
</protein>
<dbReference type="Proteomes" id="UP000821845">
    <property type="component" value="Chromosome 8"/>
</dbReference>